<feature type="coiled-coil region" evidence="7">
    <location>
        <begin position="50"/>
        <end position="77"/>
    </location>
</feature>
<dbReference type="SMART" id="SM00757">
    <property type="entry name" value="CRA"/>
    <property type="match status" value="1"/>
</dbReference>
<dbReference type="InterPro" id="IPR045098">
    <property type="entry name" value="Fyv10_fam"/>
</dbReference>
<dbReference type="Proteomes" id="UP000239649">
    <property type="component" value="Unassembled WGS sequence"/>
</dbReference>
<feature type="zinc finger region" description="RING-Gid-type" evidence="6">
    <location>
        <begin position="295"/>
        <end position="367"/>
    </location>
</feature>
<evidence type="ECO:0000313" key="10">
    <source>
        <dbReference type="EMBL" id="PSC75906.1"/>
    </source>
</evidence>
<keyword evidence="2" id="KW-0963">Cytoplasm</keyword>
<evidence type="ECO:0000256" key="5">
    <source>
        <dbReference type="ARBA" id="ARBA00022833"/>
    </source>
</evidence>
<comment type="caution">
    <text evidence="10">The sequence shown here is derived from an EMBL/GenBank/DDBJ whole genome shotgun (WGS) entry which is preliminary data.</text>
</comment>
<dbReference type="AlphaFoldDB" id="A0A2P6VP82"/>
<dbReference type="InterPro" id="IPR006595">
    <property type="entry name" value="CTLH_C"/>
</dbReference>
<reference evidence="10 11" key="1">
    <citation type="journal article" date="2018" name="Plant J.">
        <title>Genome sequences of Chlorella sorokiniana UTEX 1602 and Micractinium conductrix SAG 241.80: implications to maltose excretion by a green alga.</title>
        <authorList>
            <person name="Arriola M.B."/>
            <person name="Velmurugan N."/>
            <person name="Zhang Y."/>
            <person name="Plunkett M.H."/>
            <person name="Hondzo H."/>
            <person name="Barney B.M."/>
        </authorList>
    </citation>
    <scope>NUCLEOTIDE SEQUENCE [LARGE SCALE GENOMIC DNA]</scope>
    <source>
        <strain evidence="10 11">SAG 241.80</strain>
    </source>
</reference>
<name>A0A2P6VP82_9CHLO</name>
<keyword evidence="4 6" id="KW-0863">Zinc-finger</keyword>
<evidence type="ECO:0000259" key="9">
    <source>
        <dbReference type="PROSITE" id="PS51867"/>
    </source>
</evidence>
<keyword evidence="3" id="KW-0479">Metal-binding</keyword>
<dbReference type="PROSITE" id="PS51867">
    <property type="entry name" value="ZF_RING_GID"/>
    <property type="match status" value="1"/>
</dbReference>
<keyword evidence="7" id="KW-0175">Coiled coil</keyword>
<gene>
    <name evidence="10" type="ORF">C2E20_1534</name>
</gene>
<evidence type="ECO:0000256" key="1">
    <source>
        <dbReference type="ARBA" id="ARBA00004496"/>
    </source>
</evidence>
<dbReference type="CDD" id="cd16659">
    <property type="entry name" value="RING-Ubox_Emp"/>
    <property type="match status" value="1"/>
</dbReference>
<organism evidence="10 11">
    <name type="scientific">Micractinium conductrix</name>
    <dbReference type="NCBI Taxonomy" id="554055"/>
    <lineage>
        <taxon>Eukaryota</taxon>
        <taxon>Viridiplantae</taxon>
        <taxon>Chlorophyta</taxon>
        <taxon>core chlorophytes</taxon>
        <taxon>Trebouxiophyceae</taxon>
        <taxon>Chlorellales</taxon>
        <taxon>Chlorellaceae</taxon>
        <taxon>Chlorella clade</taxon>
        <taxon>Micractinium</taxon>
    </lineage>
</organism>
<sequence>MANMLDAGSVSVPFESLKRVTRERKYTVDEVEAVVKGVAKAAGGGGAPSADAAAAQLEQYEQQLQGLKRKLEITSQAETDDLARCRVRLQHLRALGPPPRAAGQVEWNRRRIDCLLVDHLLRGGYNAAASGLAAAAGIEPLVELHIFAGARRVVEALRAHDCGPALAWCEEQRARLRKAKSRLEFKLRVQEFVELVRSGQQLEAIAYARRHLAPWAVQYLPELQRAAALLAFQAGTKCGPYAQLFDDERWAELVDLFHQELYRLNFLPPTSLLSIHLQAGLSALKTPLSLGERCCREDPLHLPAFRTLAAGLPFAKHVHSKLICAITGEIMDEHNPPAALPNGYVYSQRALAAMAAANGGRITCPRTGFTCDASELRRVYIS</sequence>
<dbReference type="GO" id="GO:0043161">
    <property type="term" value="P:proteasome-mediated ubiquitin-dependent protein catabolic process"/>
    <property type="evidence" value="ECO:0007669"/>
    <property type="project" value="InterPro"/>
</dbReference>
<dbReference type="GO" id="GO:0061630">
    <property type="term" value="F:ubiquitin protein ligase activity"/>
    <property type="evidence" value="ECO:0007669"/>
    <property type="project" value="InterPro"/>
</dbReference>
<evidence type="ECO:0000256" key="4">
    <source>
        <dbReference type="ARBA" id="ARBA00022771"/>
    </source>
</evidence>
<dbReference type="PANTHER" id="PTHR12170">
    <property type="entry name" value="MACROPHAGE ERYTHROBLAST ATTACHER-RELATED"/>
    <property type="match status" value="1"/>
</dbReference>
<dbReference type="SUPFAM" id="SSF57850">
    <property type="entry name" value="RING/U-box"/>
    <property type="match status" value="1"/>
</dbReference>
<dbReference type="PANTHER" id="PTHR12170:SF2">
    <property type="entry name" value="E3 UBIQUITIN-PROTEIN TRANSFERASE MAEA"/>
    <property type="match status" value="1"/>
</dbReference>
<feature type="domain" description="CTLH" evidence="8">
    <location>
        <begin position="146"/>
        <end position="203"/>
    </location>
</feature>
<keyword evidence="5" id="KW-0862">Zinc</keyword>
<feature type="domain" description="RING-Gid-type" evidence="9">
    <location>
        <begin position="295"/>
        <end position="367"/>
    </location>
</feature>
<dbReference type="GO" id="GO:0008270">
    <property type="term" value="F:zinc ion binding"/>
    <property type="evidence" value="ECO:0007669"/>
    <property type="project" value="UniProtKB-KW"/>
</dbReference>
<dbReference type="PROSITE" id="PS50897">
    <property type="entry name" value="CTLH"/>
    <property type="match status" value="1"/>
</dbReference>
<dbReference type="STRING" id="554055.A0A2P6VP82"/>
<dbReference type="Pfam" id="PF10607">
    <property type="entry name" value="CTLH"/>
    <property type="match status" value="1"/>
</dbReference>
<evidence type="ECO:0000256" key="3">
    <source>
        <dbReference type="ARBA" id="ARBA00022723"/>
    </source>
</evidence>
<evidence type="ECO:0000256" key="2">
    <source>
        <dbReference type="ARBA" id="ARBA00022490"/>
    </source>
</evidence>
<dbReference type="InterPro" id="IPR044063">
    <property type="entry name" value="ZF_RING_GID"/>
</dbReference>
<evidence type="ECO:0000259" key="8">
    <source>
        <dbReference type="PROSITE" id="PS50897"/>
    </source>
</evidence>
<proteinExistence type="predicted"/>
<dbReference type="GO" id="GO:0005634">
    <property type="term" value="C:nucleus"/>
    <property type="evidence" value="ECO:0007669"/>
    <property type="project" value="TreeGrafter"/>
</dbReference>
<evidence type="ECO:0000256" key="7">
    <source>
        <dbReference type="SAM" id="Coils"/>
    </source>
</evidence>
<protein>
    <submittedName>
        <fullName evidence="10">Macrophage erythroblast attacher</fullName>
    </submittedName>
</protein>
<dbReference type="EMBL" id="LHPF02000002">
    <property type="protein sequence ID" value="PSC75906.1"/>
    <property type="molecule type" value="Genomic_DNA"/>
</dbReference>
<evidence type="ECO:0000313" key="11">
    <source>
        <dbReference type="Proteomes" id="UP000239649"/>
    </source>
</evidence>
<keyword evidence="11" id="KW-1185">Reference proteome</keyword>
<dbReference type="SMART" id="SM00668">
    <property type="entry name" value="CTLH"/>
    <property type="match status" value="1"/>
</dbReference>
<dbReference type="InterPro" id="IPR024964">
    <property type="entry name" value="CTLH/CRA"/>
</dbReference>
<comment type="subcellular location">
    <subcellularLocation>
        <location evidence="1">Cytoplasm</location>
    </subcellularLocation>
</comment>
<accession>A0A2P6VP82</accession>
<dbReference type="GO" id="GO:0005737">
    <property type="term" value="C:cytoplasm"/>
    <property type="evidence" value="ECO:0007669"/>
    <property type="project" value="UniProtKB-SubCell"/>
</dbReference>
<dbReference type="PROSITE" id="PS50896">
    <property type="entry name" value="LISH"/>
    <property type="match status" value="1"/>
</dbReference>
<dbReference type="GO" id="GO:0034657">
    <property type="term" value="C:GID complex"/>
    <property type="evidence" value="ECO:0007669"/>
    <property type="project" value="TreeGrafter"/>
</dbReference>
<dbReference type="InterPro" id="IPR013144">
    <property type="entry name" value="CRA_dom"/>
</dbReference>
<dbReference type="InterPro" id="IPR006594">
    <property type="entry name" value="LisH"/>
</dbReference>
<dbReference type="OrthoDB" id="1933455at2759"/>
<evidence type="ECO:0000256" key="6">
    <source>
        <dbReference type="PROSITE-ProRule" id="PRU01215"/>
    </source>
</evidence>